<dbReference type="Proteomes" id="UP000269097">
    <property type="component" value="Chromosome"/>
</dbReference>
<protein>
    <submittedName>
        <fullName evidence="1">DUF192 domain-containing protein</fullName>
    </submittedName>
</protein>
<dbReference type="EMBL" id="CP033433">
    <property type="protein sequence ID" value="AYQ75001.1"/>
    <property type="molecule type" value="Genomic_DNA"/>
</dbReference>
<proteinExistence type="predicted"/>
<gene>
    <name evidence="1" type="ORF">EAV92_22050</name>
</gene>
<dbReference type="AlphaFoldDB" id="A0A3G3K4B2"/>
<dbReference type="InterPro" id="IPR003795">
    <property type="entry name" value="DUF192"/>
</dbReference>
<dbReference type="KEGG" id="coh:EAV92_22050"/>
<reference evidence="1 2" key="1">
    <citation type="submission" date="2018-10" db="EMBL/GenBank/DDBJ databases">
        <title>Genome Sequence of Cohnella sp.</title>
        <authorList>
            <person name="Srinivasan S."/>
            <person name="Kim M.K."/>
        </authorList>
    </citation>
    <scope>NUCLEOTIDE SEQUENCE [LARGE SCALE GENOMIC DNA]</scope>
    <source>
        <strain evidence="1 2">18JY8-7</strain>
    </source>
</reference>
<accession>A0A3G3K4B2</accession>
<organism evidence="1 2">
    <name type="scientific">Cohnella candidum</name>
    <dbReference type="NCBI Taxonomy" id="2674991"/>
    <lineage>
        <taxon>Bacteria</taxon>
        <taxon>Bacillati</taxon>
        <taxon>Bacillota</taxon>
        <taxon>Bacilli</taxon>
        <taxon>Bacillales</taxon>
        <taxon>Paenibacillaceae</taxon>
        <taxon>Cohnella</taxon>
    </lineage>
</organism>
<dbReference type="Pfam" id="PF02643">
    <property type="entry name" value="DUF192"/>
    <property type="match status" value="1"/>
</dbReference>
<evidence type="ECO:0000313" key="1">
    <source>
        <dbReference type="EMBL" id="AYQ75001.1"/>
    </source>
</evidence>
<name>A0A3G3K4B2_9BACL</name>
<dbReference type="RefSeq" id="WP_123043081.1">
    <property type="nucleotide sequence ID" value="NZ_CP033433.1"/>
</dbReference>
<keyword evidence="2" id="KW-1185">Reference proteome</keyword>
<evidence type="ECO:0000313" key="2">
    <source>
        <dbReference type="Proteomes" id="UP000269097"/>
    </source>
</evidence>
<dbReference type="InterPro" id="IPR038695">
    <property type="entry name" value="Saro_0823-like_sf"/>
</dbReference>
<dbReference type="Gene3D" id="2.60.120.1140">
    <property type="entry name" value="Protein of unknown function DUF192"/>
    <property type="match status" value="1"/>
</dbReference>
<sequence length="121" mass="13536">MMLVIRETGRQLGLRIEKADTFFRRFRGLMLTPSLSEGSGLHIQPCRAVHSFFMKYPVDVLHLDAEGKIVGMEHGLKPGNIGISFRKTRSVVELPAGTLTREEVQLGHTAIFEELSDLSIT</sequence>